<dbReference type="PROSITE" id="PS50259">
    <property type="entry name" value="G_PROTEIN_RECEP_F3_4"/>
    <property type="match status" value="1"/>
</dbReference>
<feature type="region of interest" description="Disordered" evidence="11">
    <location>
        <begin position="423"/>
        <end position="448"/>
    </location>
</feature>
<feature type="coiled-coil region" evidence="10">
    <location>
        <begin position="250"/>
        <end position="277"/>
    </location>
</feature>
<feature type="compositionally biased region" description="Low complexity" evidence="11">
    <location>
        <begin position="437"/>
        <end position="448"/>
    </location>
</feature>
<keyword evidence="9" id="KW-0807">Transducer</keyword>
<dbReference type="AlphaFoldDB" id="A0A3Q3G1A8"/>
<evidence type="ECO:0000256" key="9">
    <source>
        <dbReference type="ARBA" id="ARBA00023224"/>
    </source>
</evidence>
<feature type="transmembrane region" description="Helical" evidence="12">
    <location>
        <begin position="148"/>
        <end position="169"/>
    </location>
</feature>
<evidence type="ECO:0000313" key="15">
    <source>
        <dbReference type="Proteomes" id="UP000261660"/>
    </source>
</evidence>
<dbReference type="InterPro" id="IPR017978">
    <property type="entry name" value="GPCR_3_C"/>
</dbReference>
<keyword evidence="7" id="KW-0675">Receptor</keyword>
<evidence type="ECO:0000256" key="3">
    <source>
        <dbReference type="ARBA" id="ARBA00022692"/>
    </source>
</evidence>
<feature type="compositionally biased region" description="Low complexity" evidence="11">
    <location>
        <begin position="289"/>
        <end position="303"/>
    </location>
</feature>
<dbReference type="PANTHER" id="PTHR10519">
    <property type="entry name" value="GABA-B RECEPTOR"/>
    <property type="match status" value="1"/>
</dbReference>
<dbReference type="PANTHER" id="PTHR10519:SF20">
    <property type="entry name" value="G-PROTEIN COUPLED RECEPTOR 156-RELATED"/>
    <property type="match status" value="1"/>
</dbReference>
<dbReference type="GO" id="GO:0007214">
    <property type="term" value="P:gamma-aminobutyric acid signaling pathway"/>
    <property type="evidence" value="ECO:0007669"/>
    <property type="project" value="TreeGrafter"/>
</dbReference>
<reference evidence="14" key="2">
    <citation type="submission" date="2025-09" db="UniProtKB">
        <authorList>
            <consortium name="Ensembl"/>
        </authorList>
    </citation>
    <scope>IDENTIFICATION</scope>
</reference>
<evidence type="ECO:0000256" key="11">
    <source>
        <dbReference type="SAM" id="MobiDB-lite"/>
    </source>
</evidence>
<evidence type="ECO:0000256" key="8">
    <source>
        <dbReference type="ARBA" id="ARBA00023180"/>
    </source>
</evidence>
<keyword evidence="8" id="KW-0325">Glycoprotein</keyword>
<feature type="transmembrane region" description="Helical" evidence="12">
    <location>
        <begin position="175"/>
        <end position="197"/>
    </location>
</feature>
<feature type="region of interest" description="Disordered" evidence="11">
    <location>
        <begin position="468"/>
        <end position="491"/>
    </location>
</feature>
<evidence type="ECO:0000256" key="6">
    <source>
        <dbReference type="ARBA" id="ARBA00023136"/>
    </source>
</evidence>
<proteinExistence type="inferred from homology"/>
<dbReference type="GO" id="GO:0038039">
    <property type="term" value="C:G protein-coupled receptor heterodimeric complex"/>
    <property type="evidence" value="ECO:0007669"/>
    <property type="project" value="TreeGrafter"/>
</dbReference>
<sequence length="506" mass="55475">MYFVCVVTLYLCLCFAIFIFVFIFILIFIFSLCLFVLAVVVKCSVARVVHDIQLMGMVALLILVDFLVLTAWNLADPVRCSRSVKITGFKTRDISYSLSQLDTCSSSYSDLWTVLIAVQKGCLLLYGTFLAGLTSTVSHPPVNQSPTIITAATLVTLSSAVAVPVSIFLQAYPNLVYSTVAGAIFICTLATNCMLFVPQLTQWRQFEEDQNNPSQMAKYFSSPSKSQPSVYSQDEIYYLLGENTSMKKLLSEKNAVIDSLQEQVNNAKGKLLRLMSASQPPDDQDLDSSDTNLNSSSTQTTELQSDRISSSSLPQRDTRSPLPPPPPLTAAVPLSDRTTPSAAKSPDLIPASFPLSEGENKRSVTTSGAPGGGPADLIQVEDSDLEEEEEGEEGDAEGNEAIRKCRKCDSRSHRFHTASSCVEAAGENGQNRRIRDSCGYWDSDSSSSTDYCYYHRPYCDSCLQRGSLLSSDSSSDSSDSEYDGYTGLYRSPHPVVFKEDLKPTFV</sequence>
<evidence type="ECO:0000256" key="10">
    <source>
        <dbReference type="SAM" id="Coils"/>
    </source>
</evidence>
<keyword evidence="3 12" id="KW-0812">Transmembrane</keyword>
<keyword evidence="4 12" id="KW-1133">Transmembrane helix</keyword>
<dbReference type="GeneTree" id="ENSGT00940000159755"/>
<accession>A0A3Q3G1A8</accession>
<comment type="subcellular location">
    <subcellularLocation>
        <location evidence="1">Membrane</location>
        <topology evidence="1">Multi-pass membrane protein</topology>
    </subcellularLocation>
</comment>
<dbReference type="Proteomes" id="UP000261660">
    <property type="component" value="Unplaced"/>
</dbReference>
<feature type="transmembrane region" description="Helical" evidence="12">
    <location>
        <begin position="7"/>
        <end position="40"/>
    </location>
</feature>
<dbReference type="Pfam" id="PF00003">
    <property type="entry name" value="7tm_3"/>
    <property type="match status" value="1"/>
</dbReference>
<keyword evidence="15" id="KW-1185">Reference proteome</keyword>
<feature type="domain" description="G-protein coupled receptors family 3 profile" evidence="13">
    <location>
        <begin position="57"/>
        <end position="200"/>
    </location>
</feature>
<organism evidence="14 15">
    <name type="scientific">Labrus bergylta</name>
    <name type="common">ballan wrasse</name>
    <dbReference type="NCBI Taxonomy" id="56723"/>
    <lineage>
        <taxon>Eukaryota</taxon>
        <taxon>Metazoa</taxon>
        <taxon>Chordata</taxon>
        <taxon>Craniata</taxon>
        <taxon>Vertebrata</taxon>
        <taxon>Euteleostomi</taxon>
        <taxon>Actinopterygii</taxon>
        <taxon>Neopterygii</taxon>
        <taxon>Teleostei</taxon>
        <taxon>Neoteleostei</taxon>
        <taxon>Acanthomorphata</taxon>
        <taxon>Eupercaria</taxon>
        <taxon>Labriformes</taxon>
        <taxon>Labridae</taxon>
        <taxon>Labrus</taxon>
    </lineage>
</organism>
<name>A0A3Q3G1A8_9LABR</name>
<feature type="compositionally biased region" description="Low complexity" evidence="11">
    <location>
        <begin position="468"/>
        <end position="477"/>
    </location>
</feature>
<comment type="similarity">
    <text evidence="2">Belongs to the G-protein coupled receptor 3 family. GABA-B receptor subfamily.</text>
</comment>
<keyword evidence="10" id="KW-0175">Coiled coil</keyword>
<reference evidence="14" key="1">
    <citation type="submission" date="2025-08" db="UniProtKB">
        <authorList>
            <consortium name="Ensembl"/>
        </authorList>
    </citation>
    <scope>IDENTIFICATION</scope>
</reference>
<keyword evidence="5" id="KW-0297">G-protein coupled receptor</keyword>
<evidence type="ECO:0000256" key="1">
    <source>
        <dbReference type="ARBA" id="ARBA00004141"/>
    </source>
</evidence>
<evidence type="ECO:0000259" key="13">
    <source>
        <dbReference type="PROSITE" id="PS50259"/>
    </source>
</evidence>
<dbReference type="GO" id="GO:0035677">
    <property type="term" value="P:posterior lateral line neuromast hair cell development"/>
    <property type="evidence" value="ECO:0007669"/>
    <property type="project" value="Ensembl"/>
</dbReference>
<evidence type="ECO:0000256" key="2">
    <source>
        <dbReference type="ARBA" id="ARBA00008991"/>
    </source>
</evidence>
<feature type="region of interest" description="Disordered" evidence="11">
    <location>
        <begin position="277"/>
        <end position="377"/>
    </location>
</feature>
<evidence type="ECO:0000256" key="4">
    <source>
        <dbReference type="ARBA" id="ARBA00022989"/>
    </source>
</evidence>
<evidence type="ECO:0000256" key="7">
    <source>
        <dbReference type="ARBA" id="ARBA00023170"/>
    </source>
</evidence>
<dbReference type="STRING" id="56723.ENSLBEP00000025429"/>
<dbReference type="GO" id="GO:0004965">
    <property type="term" value="F:G protein-coupled GABA receptor activity"/>
    <property type="evidence" value="ECO:0007669"/>
    <property type="project" value="InterPro"/>
</dbReference>
<dbReference type="Ensembl" id="ENSLBET00000026717.1">
    <property type="protein sequence ID" value="ENSLBEP00000025429.1"/>
    <property type="gene ID" value="ENSLBEG00000019380.1"/>
</dbReference>
<dbReference type="InterPro" id="IPR002455">
    <property type="entry name" value="GPCR3_GABA-B"/>
</dbReference>
<evidence type="ECO:0000256" key="5">
    <source>
        <dbReference type="ARBA" id="ARBA00023040"/>
    </source>
</evidence>
<dbReference type="InParanoid" id="A0A3Q3G1A8"/>
<feature type="transmembrane region" description="Helical" evidence="12">
    <location>
        <begin position="52"/>
        <end position="75"/>
    </location>
</feature>
<keyword evidence="6 12" id="KW-0472">Membrane</keyword>
<dbReference type="FunCoup" id="A0A3Q3G1A8">
    <property type="interactions" value="1086"/>
</dbReference>
<evidence type="ECO:0000256" key="12">
    <source>
        <dbReference type="SAM" id="Phobius"/>
    </source>
</evidence>
<evidence type="ECO:0000313" key="14">
    <source>
        <dbReference type="Ensembl" id="ENSLBEP00000025429.1"/>
    </source>
</evidence>
<protein>
    <submittedName>
        <fullName evidence="14">G protein-coupled receptor 156</fullName>
    </submittedName>
</protein>